<dbReference type="GO" id="GO:0015288">
    <property type="term" value="F:porin activity"/>
    <property type="evidence" value="ECO:0007669"/>
    <property type="project" value="TreeGrafter"/>
</dbReference>
<evidence type="ECO:0000256" key="5">
    <source>
        <dbReference type="ARBA" id="ARBA00022692"/>
    </source>
</evidence>
<organism evidence="10 11">
    <name type="scientific">Alterirhizorhabdus solaris</name>
    <dbReference type="NCBI Taxonomy" id="2529389"/>
    <lineage>
        <taxon>Bacteria</taxon>
        <taxon>Pseudomonadati</taxon>
        <taxon>Pseudomonadota</taxon>
        <taxon>Alphaproteobacteria</taxon>
        <taxon>Sphingomonadales</taxon>
        <taxon>Rhizorhabdaceae</taxon>
        <taxon>Alterirhizorhabdus</taxon>
    </lineage>
</organism>
<keyword evidence="7" id="KW-0998">Cell outer membrane</keyword>
<keyword evidence="4" id="KW-1134">Transmembrane beta strand</keyword>
<reference evidence="10 11" key="1">
    <citation type="submission" date="2019-07" db="EMBL/GenBank/DDBJ databases">
        <title>Sphingomonas solaris sp. nov., isolated from a solar panel from Boston, Massachusetts.</title>
        <authorList>
            <person name="Tanner K."/>
            <person name="Pascual J."/>
            <person name="Mancuso C."/>
            <person name="Pereto J."/>
            <person name="Khalil A."/>
            <person name="Vilanova C."/>
        </authorList>
    </citation>
    <scope>NUCLEOTIDE SEQUENCE [LARGE SCALE GENOMIC DNA]</scope>
    <source>
        <strain evidence="10 11">R4DWN</strain>
    </source>
</reference>
<dbReference type="PANTHER" id="PTHR30026:SF22">
    <property type="entry name" value="OUTER MEMBRANE EFFLUX PROTEIN"/>
    <property type="match status" value="1"/>
</dbReference>
<proteinExistence type="inferred from homology"/>
<feature type="coiled-coil region" evidence="8">
    <location>
        <begin position="202"/>
        <end position="260"/>
    </location>
</feature>
<dbReference type="EMBL" id="VNIM01000075">
    <property type="protein sequence ID" value="TVV71978.1"/>
    <property type="molecule type" value="Genomic_DNA"/>
</dbReference>
<sequence length="566" mass="61256">MEQSRDMIARGGTGCGLFDLGCGMMTKRTAWLTGVALAMTLSQQAGAQQAPSSQAAVPQAGALPPSSVAPVVGTETLGQAIADAYANNPRLQAQRAQLRAIDENVIQAASPYRLNLGIVSTLSYEQRSIEAFNETGRISNRNLGASLTASQILLNGGRTAAQVSAAEADVLSGRERLREVENFILLEVVDSYVSVRRDQELVAIQERSLESYRRQVEQAQARERGGDLTRTDIAQAQAQYEIIRAQLAQARASVEQSRARFAVIVGRVPGVLAQEPDLPGLPISIDDAYRIAGRDNPALWQAILNRRAGKERIAAQRAERRPQLTAEGRIGYTTIDTFDTGDLRRNIAGGVTLSVPILAQGIIGSRIRQAIADEQRLGYVVEDVRRQVDQQVLSAWNQSITAREQLLAGEAGVRAAQAALEGVRRGFAEGFRSNFEVLDSEQRLLNSQLILANARYARYAGQASLLANLGRLEGATLQEATQVYDKAAYLKRQRGRQFGPLQVPLQALDQIQKPGRDGRPFPVVPVAVDSTIRTPATPPVEGTLARAIPLGREAAVPESRTGPPRP</sequence>
<evidence type="ECO:0000256" key="7">
    <source>
        <dbReference type="ARBA" id="ARBA00023237"/>
    </source>
</evidence>
<evidence type="ECO:0000256" key="4">
    <source>
        <dbReference type="ARBA" id="ARBA00022452"/>
    </source>
</evidence>
<dbReference type="NCBIfam" id="TIGR01844">
    <property type="entry name" value="type_I_sec_TolC"/>
    <property type="match status" value="1"/>
</dbReference>
<dbReference type="Pfam" id="PF02321">
    <property type="entry name" value="OEP"/>
    <property type="match status" value="2"/>
</dbReference>
<dbReference type="Proteomes" id="UP000318681">
    <property type="component" value="Unassembled WGS sequence"/>
</dbReference>
<dbReference type="SUPFAM" id="SSF56954">
    <property type="entry name" value="Outer membrane efflux proteins (OEP)"/>
    <property type="match status" value="1"/>
</dbReference>
<keyword evidence="3" id="KW-0813">Transport</keyword>
<keyword evidence="8" id="KW-0175">Coiled coil</keyword>
<gene>
    <name evidence="10" type="ORF">FOY91_15720</name>
</gene>
<evidence type="ECO:0000256" key="1">
    <source>
        <dbReference type="ARBA" id="ARBA00004442"/>
    </source>
</evidence>
<evidence type="ECO:0000256" key="9">
    <source>
        <dbReference type="SAM" id="MobiDB-lite"/>
    </source>
</evidence>
<dbReference type="GO" id="GO:0015562">
    <property type="term" value="F:efflux transmembrane transporter activity"/>
    <property type="evidence" value="ECO:0007669"/>
    <property type="project" value="InterPro"/>
</dbReference>
<comment type="similarity">
    <text evidence="2">Belongs to the outer membrane factor (OMF) (TC 1.B.17) family.</text>
</comment>
<dbReference type="GO" id="GO:0009279">
    <property type="term" value="C:cell outer membrane"/>
    <property type="evidence" value="ECO:0007669"/>
    <property type="project" value="UniProtKB-SubCell"/>
</dbReference>
<keyword evidence="6" id="KW-0472">Membrane</keyword>
<comment type="caution">
    <text evidence="10">The sequence shown here is derived from an EMBL/GenBank/DDBJ whole genome shotgun (WGS) entry which is preliminary data.</text>
</comment>
<evidence type="ECO:0000256" key="6">
    <source>
        <dbReference type="ARBA" id="ARBA00023136"/>
    </source>
</evidence>
<comment type="subcellular location">
    <subcellularLocation>
        <location evidence="1">Cell outer membrane</location>
    </subcellularLocation>
</comment>
<evidence type="ECO:0000313" key="10">
    <source>
        <dbReference type="EMBL" id="TVV71978.1"/>
    </source>
</evidence>
<keyword evidence="5" id="KW-0812">Transmembrane</keyword>
<evidence type="ECO:0000256" key="3">
    <source>
        <dbReference type="ARBA" id="ARBA00022448"/>
    </source>
</evidence>
<accession>A0A558QY08</accession>
<feature type="region of interest" description="Disordered" evidence="9">
    <location>
        <begin position="534"/>
        <end position="566"/>
    </location>
</feature>
<evidence type="ECO:0000256" key="2">
    <source>
        <dbReference type="ARBA" id="ARBA00007613"/>
    </source>
</evidence>
<dbReference type="OrthoDB" id="9789368at2"/>
<dbReference type="AlphaFoldDB" id="A0A558QY08"/>
<dbReference type="InterPro" id="IPR051906">
    <property type="entry name" value="TolC-like"/>
</dbReference>
<dbReference type="Gene3D" id="1.20.1600.10">
    <property type="entry name" value="Outer membrane efflux proteins (OEP)"/>
    <property type="match status" value="1"/>
</dbReference>
<protein>
    <submittedName>
        <fullName evidence="10">TolC family outer membrane protein</fullName>
    </submittedName>
</protein>
<dbReference type="GO" id="GO:1990281">
    <property type="term" value="C:efflux pump complex"/>
    <property type="evidence" value="ECO:0007669"/>
    <property type="project" value="TreeGrafter"/>
</dbReference>
<evidence type="ECO:0000313" key="11">
    <source>
        <dbReference type="Proteomes" id="UP000318681"/>
    </source>
</evidence>
<evidence type="ECO:0000256" key="8">
    <source>
        <dbReference type="SAM" id="Coils"/>
    </source>
</evidence>
<dbReference type="InterPro" id="IPR010130">
    <property type="entry name" value="T1SS_OMP_TolC"/>
</dbReference>
<dbReference type="PANTHER" id="PTHR30026">
    <property type="entry name" value="OUTER MEMBRANE PROTEIN TOLC"/>
    <property type="match status" value="1"/>
</dbReference>
<dbReference type="InterPro" id="IPR003423">
    <property type="entry name" value="OMP_efflux"/>
</dbReference>
<name>A0A558QY08_9SPHN</name>
<keyword evidence="11" id="KW-1185">Reference proteome</keyword>